<reference evidence="1" key="1">
    <citation type="submission" date="2022-02" db="EMBL/GenBank/DDBJ databases">
        <title>Plant Genome Project.</title>
        <authorList>
            <person name="Zhang R.-G."/>
        </authorList>
    </citation>
    <scope>NUCLEOTIDE SEQUENCE</scope>
    <source>
        <strain evidence="1">AT1</strain>
    </source>
</reference>
<comment type="caution">
    <text evidence="1">The sequence shown here is derived from an EMBL/GenBank/DDBJ whole genome shotgun (WGS) entry which is preliminary data.</text>
</comment>
<sequence>MAVKQCGKWSFACLFTNYGSHMVEYGMGNEVSTSGDVYSYGILLLEMVTGKRPTDMFTGSLNLHNFATTALSEPEESIFDPTLIPQGKMGETSKSISSVLNQGCLSSHKIHECLISLLQVGITCSEEQPTDRPDINQVVTDFFYFFFLGQAENGCQ</sequence>
<dbReference type="Proteomes" id="UP001062846">
    <property type="component" value="Chromosome 1"/>
</dbReference>
<name>A0ACC0PZ61_RHOML</name>
<keyword evidence="2" id="KW-1185">Reference proteome</keyword>
<accession>A0ACC0PZ61</accession>
<evidence type="ECO:0000313" key="1">
    <source>
        <dbReference type="EMBL" id="KAI8570760.1"/>
    </source>
</evidence>
<gene>
    <name evidence="1" type="ORF">RHMOL_Rhmol01G0061900</name>
</gene>
<dbReference type="EMBL" id="CM046388">
    <property type="protein sequence ID" value="KAI8570760.1"/>
    <property type="molecule type" value="Genomic_DNA"/>
</dbReference>
<protein>
    <submittedName>
        <fullName evidence="1">Uncharacterized protein</fullName>
    </submittedName>
</protein>
<organism evidence="1 2">
    <name type="scientific">Rhododendron molle</name>
    <name type="common">Chinese azalea</name>
    <name type="synonym">Azalea mollis</name>
    <dbReference type="NCBI Taxonomy" id="49168"/>
    <lineage>
        <taxon>Eukaryota</taxon>
        <taxon>Viridiplantae</taxon>
        <taxon>Streptophyta</taxon>
        <taxon>Embryophyta</taxon>
        <taxon>Tracheophyta</taxon>
        <taxon>Spermatophyta</taxon>
        <taxon>Magnoliopsida</taxon>
        <taxon>eudicotyledons</taxon>
        <taxon>Gunneridae</taxon>
        <taxon>Pentapetalae</taxon>
        <taxon>asterids</taxon>
        <taxon>Ericales</taxon>
        <taxon>Ericaceae</taxon>
        <taxon>Ericoideae</taxon>
        <taxon>Rhodoreae</taxon>
        <taxon>Rhododendron</taxon>
    </lineage>
</organism>
<evidence type="ECO:0000313" key="2">
    <source>
        <dbReference type="Proteomes" id="UP001062846"/>
    </source>
</evidence>
<proteinExistence type="predicted"/>